<dbReference type="GO" id="GO:0004725">
    <property type="term" value="F:protein tyrosine phosphatase activity"/>
    <property type="evidence" value="ECO:0007669"/>
    <property type="project" value="UniProtKB-EC"/>
</dbReference>
<dbReference type="InterPro" id="IPR036179">
    <property type="entry name" value="Ig-like_dom_sf"/>
</dbReference>
<dbReference type="InterPro" id="IPR003599">
    <property type="entry name" value="Ig_sub"/>
</dbReference>
<evidence type="ECO:0000313" key="18">
    <source>
        <dbReference type="EnsemblMetazoa" id="Aqu2.1.17094_001"/>
    </source>
</evidence>
<feature type="transmembrane region" description="Helical" evidence="13">
    <location>
        <begin position="145"/>
        <end position="166"/>
    </location>
</feature>
<evidence type="ECO:0000256" key="2">
    <source>
        <dbReference type="ARBA" id="ARBA00013064"/>
    </source>
</evidence>
<keyword evidence="7" id="KW-0904">Protein phosphatase</keyword>
<keyword evidence="8 13" id="KW-1133">Transmembrane helix</keyword>
<evidence type="ECO:0000256" key="9">
    <source>
        <dbReference type="ARBA" id="ARBA00023136"/>
    </source>
</evidence>
<keyword evidence="6" id="KW-0378">Hydrolase</keyword>
<dbReference type="SUPFAM" id="SSF49265">
    <property type="entry name" value="Fibronectin type III"/>
    <property type="match status" value="4"/>
</dbReference>
<evidence type="ECO:0000259" key="17">
    <source>
        <dbReference type="PROSITE" id="PS50853"/>
    </source>
</evidence>
<dbReference type="EC" id="3.1.3.48" evidence="2"/>
<dbReference type="Gene3D" id="2.60.40.10">
    <property type="entry name" value="Immunoglobulins"/>
    <property type="match status" value="5"/>
</dbReference>
<evidence type="ECO:0000256" key="8">
    <source>
        <dbReference type="ARBA" id="ARBA00022989"/>
    </source>
</evidence>
<dbReference type="SUPFAM" id="SSF52799">
    <property type="entry name" value="(Phosphotyrosine protein) phosphatases II"/>
    <property type="match status" value="2"/>
</dbReference>
<dbReference type="SUPFAM" id="SSF48726">
    <property type="entry name" value="Immunoglobulin"/>
    <property type="match status" value="1"/>
</dbReference>
<dbReference type="PRINTS" id="PR00014">
    <property type="entry name" value="FNTYPEIII"/>
</dbReference>
<feature type="transmembrane region" description="Helical" evidence="13">
    <location>
        <begin position="186"/>
        <end position="214"/>
    </location>
</feature>
<dbReference type="eggNOG" id="KOG4228">
    <property type="taxonomic scope" value="Eukaryota"/>
</dbReference>
<dbReference type="Pfam" id="PF07679">
    <property type="entry name" value="I-set"/>
    <property type="match status" value="1"/>
</dbReference>
<keyword evidence="10" id="KW-0675">Receptor</keyword>
<evidence type="ECO:0000259" key="15">
    <source>
        <dbReference type="PROSITE" id="PS50056"/>
    </source>
</evidence>
<feature type="domain" description="Ig-like" evidence="16">
    <location>
        <begin position="980"/>
        <end position="1064"/>
    </location>
</feature>
<dbReference type="PANTHER" id="PTHR46957:SF3">
    <property type="entry name" value="CYTOKINE RECEPTOR"/>
    <property type="match status" value="1"/>
</dbReference>
<accession>A0A1X7TQ61</accession>
<feature type="domain" description="Ig-like" evidence="16">
    <location>
        <begin position="261"/>
        <end position="348"/>
    </location>
</feature>
<evidence type="ECO:0000259" key="16">
    <source>
        <dbReference type="PROSITE" id="PS50835"/>
    </source>
</evidence>
<feature type="domain" description="Fibronectin type-III" evidence="17">
    <location>
        <begin position="1070"/>
        <end position="1163"/>
    </location>
</feature>
<keyword evidence="3 13" id="KW-0812">Transmembrane</keyword>
<dbReference type="OrthoDB" id="5950997at2759"/>
<dbReference type="SMART" id="SM00194">
    <property type="entry name" value="PTPc"/>
    <property type="match status" value="2"/>
</dbReference>
<name>A0A1X7TQ61_AMPQE</name>
<comment type="subcellular location">
    <subcellularLocation>
        <location evidence="1">Membrane</location>
        <topology evidence="1">Single-pass membrane protein</topology>
    </subcellularLocation>
</comment>
<evidence type="ECO:0000256" key="3">
    <source>
        <dbReference type="ARBA" id="ARBA00022692"/>
    </source>
</evidence>
<evidence type="ECO:0000256" key="4">
    <source>
        <dbReference type="ARBA" id="ARBA00022729"/>
    </source>
</evidence>
<feature type="domain" description="Tyrosine specific protein phosphatases" evidence="15">
    <location>
        <begin position="703"/>
        <end position="778"/>
    </location>
</feature>
<feature type="domain" description="Tyrosine-protein phosphatase" evidence="14">
    <location>
        <begin position="392"/>
        <end position="787"/>
    </location>
</feature>
<dbReference type="PROSITE" id="PS50055">
    <property type="entry name" value="TYR_PHOSPHATASE_PTP"/>
    <property type="match status" value="1"/>
</dbReference>
<dbReference type="Pfam" id="PF00102">
    <property type="entry name" value="Y_phosphatase"/>
    <property type="match status" value="2"/>
</dbReference>
<evidence type="ECO:0000256" key="1">
    <source>
        <dbReference type="ARBA" id="ARBA00004167"/>
    </source>
</evidence>
<feature type="domain" description="Fibronectin type-III" evidence="17">
    <location>
        <begin position="1"/>
        <end position="101"/>
    </location>
</feature>
<dbReference type="PANTHER" id="PTHR46957">
    <property type="entry name" value="CYTOKINE RECEPTOR"/>
    <property type="match status" value="1"/>
</dbReference>
<evidence type="ECO:0000256" key="13">
    <source>
        <dbReference type="SAM" id="Phobius"/>
    </source>
</evidence>
<dbReference type="EnsemblMetazoa" id="Aqu2.1.17094_001">
    <property type="protein sequence ID" value="Aqu2.1.17094_001"/>
    <property type="gene ID" value="Aqu2.1.17094"/>
</dbReference>
<proteinExistence type="predicted"/>
<dbReference type="PROSITE" id="PS50056">
    <property type="entry name" value="TYR_PHOSPHATASE_2"/>
    <property type="match status" value="1"/>
</dbReference>
<feature type="transmembrane region" description="Helical" evidence="13">
    <location>
        <begin position="795"/>
        <end position="815"/>
    </location>
</feature>
<evidence type="ECO:0000256" key="7">
    <source>
        <dbReference type="ARBA" id="ARBA00022912"/>
    </source>
</evidence>
<keyword evidence="11" id="KW-0325">Glycoprotein</keyword>
<evidence type="ECO:0000256" key="10">
    <source>
        <dbReference type="ARBA" id="ARBA00023170"/>
    </source>
</evidence>
<dbReference type="Pfam" id="PF00041">
    <property type="entry name" value="fn3"/>
    <property type="match status" value="2"/>
</dbReference>
<sequence>VIKTFFITKLNSTAVRAEWSFVSGASHYTVYYESTSSSSRKKRQVKTGMRVFPGGTTEGLIGGLDPNLNYLFSISTSFNVNGIIYEGERTQPIPPVVTPTSTVVSSTSIVSTSQTSSTLAITSISSSNSPYLSVTLNPTIVSSTLSIITVTGLSTSIIVTFTVISGTSAVDTSSTPMLPTTDESSMTIYIAAGAILSLLLIVIIIVIIIVVVLISKKKRIKKKYNIAIKDSTDKGTATELGVSIDDIQEATYSTVKEPIPPVIEEFPNDMTSEEGRQVLFKVKVKVRGNSKPSFNWYHNGEPVTDDYAHELRGDGSLLLVSVEKKHKGTYRFVANNDAGTVSQQVVLTVAVEGSDESRLLHGDSSSAKIGMIPVDKFGEFVAKGHAKGNEGFRNQFGMLDSGESDHTVTVGLTPSNKLLNRFANIVVYDDNRITLRPMSGHKDCTNEYINACYIKDYSNQYQYIATQGPVSNTLVDFWRLIWQERSAIIVMITNIIEEGKMKCQQYWPDSDTKDYGPFSVTLSDEQVLTDYTVRKMHVKVLEQVTQRPDEVTHNIASQNNDRNRLNQFLPPDNYRVPLKGEHPDYINAVFINGYKEKKAFIIAESPMFNTARNFWKMIDDRNVTAIVMLCQENENDQEVCYQYWSNGKLGEYNISLLNEEIHNAGYIERKIEVTNDNKAGDKQQVKQYQITNWDSTGKMTNPQTILLVIEEMYRTQRKRGNTSIVVHCSDTVGRSAMFCAAATTINKCKTEGVIDVFQVLKSQRIQKPGSVQTVYQFQGIFQIVLSLSLYKMRRLTLIFACSITLWSIILVLGSGEAKGPEPPSILIPKSGVRLYLPYQDRIIPDYSMIYASQFYDQDKNNDVNDVTDALWCQSANNGANIGVWYHPNGTEVPLFDGPFGSLAPGPVYSKKFQGQVALARREGLSGYEGLYKCIIPDENGVNQLLVVGAYTDTGYNNNDGPDADPTMQFSLLSTSRLATPPVFSLSFNVSDGPPTTVNCSVNGNGISTELSRVIVDGSGSVTRVTVTVRLREAGNYQCTVSNTRVIDGPISVGPTAVTDTSSLSLSVSDAPTDLTATRLSTGLAHVRLSWSTVSGATGYEVYYQLSVSNNSISLDTTSLTTIDITASTLIRGNTYTFYVVSYGSAFLPSGNASVMLTIDDPVVNHFTATLITSNNVTLFWNPPTTVVPMFYYINWRCRRSCESLVTSNSEIFVSSPHTLTGIPPYSQCAFDLIGVYGSQIANLATNYSTTTLSIAPTGPVDDIIFSSVESVSMTVSWDEVPCNESNGPITGYYLTYTNITSNTSYTVNITGGDNRMYNLTGLIPYTSYTVSIIPYNYNMNGPARQEIQLTGESIPGVISDLVHSKNPDAILIVWNPPTIPNGIITVYEIRYRESTSTSPYNITNTTNTYYSIVGLIPNTSYTIGVRAYTSIGPGELTDRNYTTNKI</sequence>
<dbReference type="eggNOG" id="KOG0789">
    <property type="taxonomic scope" value="Eukaryota"/>
</dbReference>
<dbReference type="InterPro" id="IPR013098">
    <property type="entry name" value="Ig_I-set"/>
</dbReference>
<dbReference type="SMART" id="SM00060">
    <property type="entry name" value="FN3"/>
    <property type="match status" value="5"/>
</dbReference>
<protein>
    <recommendedName>
        <fullName evidence="2">protein-tyrosine-phosphatase</fullName>
        <ecNumber evidence="2">3.1.3.48</ecNumber>
    </recommendedName>
</protein>
<dbReference type="CDD" id="cd00047">
    <property type="entry name" value="PTPc"/>
    <property type="match status" value="1"/>
</dbReference>
<dbReference type="CDD" id="cd00063">
    <property type="entry name" value="FN3"/>
    <property type="match status" value="3"/>
</dbReference>
<dbReference type="InterPro" id="IPR003961">
    <property type="entry name" value="FN3_dom"/>
</dbReference>
<dbReference type="PROSITE" id="PS50853">
    <property type="entry name" value="FN3"/>
    <property type="match status" value="4"/>
</dbReference>
<dbReference type="InterPro" id="IPR000242">
    <property type="entry name" value="PTP_cat"/>
</dbReference>
<evidence type="ECO:0000259" key="14">
    <source>
        <dbReference type="PROSITE" id="PS50055"/>
    </source>
</evidence>
<dbReference type="InterPro" id="IPR036116">
    <property type="entry name" value="FN3_sf"/>
</dbReference>
<feature type="domain" description="Fibronectin type-III" evidence="17">
    <location>
        <begin position="1259"/>
        <end position="1356"/>
    </location>
</feature>
<evidence type="ECO:0000256" key="12">
    <source>
        <dbReference type="ARBA" id="ARBA00051722"/>
    </source>
</evidence>
<dbReference type="InterPro" id="IPR029021">
    <property type="entry name" value="Prot-tyrosine_phosphatase-like"/>
</dbReference>
<evidence type="ECO:0000256" key="11">
    <source>
        <dbReference type="ARBA" id="ARBA00023180"/>
    </source>
</evidence>
<comment type="catalytic activity">
    <reaction evidence="12">
        <text>O-phospho-L-tyrosyl-[protein] + H2O = L-tyrosyl-[protein] + phosphate</text>
        <dbReference type="Rhea" id="RHEA:10684"/>
        <dbReference type="Rhea" id="RHEA-COMP:10136"/>
        <dbReference type="Rhea" id="RHEA-COMP:20101"/>
        <dbReference type="ChEBI" id="CHEBI:15377"/>
        <dbReference type="ChEBI" id="CHEBI:43474"/>
        <dbReference type="ChEBI" id="CHEBI:46858"/>
        <dbReference type="ChEBI" id="CHEBI:61978"/>
        <dbReference type="EC" id="3.1.3.48"/>
    </reaction>
</comment>
<evidence type="ECO:0000256" key="5">
    <source>
        <dbReference type="ARBA" id="ARBA00022737"/>
    </source>
</evidence>
<reference evidence="18" key="1">
    <citation type="submission" date="2017-05" db="UniProtKB">
        <authorList>
            <consortium name="EnsemblMetazoa"/>
        </authorList>
    </citation>
    <scope>IDENTIFICATION</scope>
</reference>
<evidence type="ECO:0000256" key="6">
    <source>
        <dbReference type="ARBA" id="ARBA00022801"/>
    </source>
</evidence>
<feature type="domain" description="Fibronectin type-III" evidence="17">
    <location>
        <begin position="1357"/>
        <end position="1446"/>
    </location>
</feature>
<dbReference type="InParanoid" id="A0A1X7TQ61"/>
<dbReference type="SMART" id="SM00404">
    <property type="entry name" value="PTPc_motif"/>
    <property type="match status" value="1"/>
</dbReference>
<dbReference type="Gene3D" id="3.90.190.10">
    <property type="entry name" value="Protein tyrosine phosphatase superfamily"/>
    <property type="match status" value="2"/>
</dbReference>
<dbReference type="InterPro" id="IPR000387">
    <property type="entry name" value="Tyr_Pase_dom"/>
</dbReference>
<dbReference type="eggNOG" id="KOG3510">
    <property type="taxonomic scope" value="Eukaryota"/>
</dbReference>
<organism evidence="18">
    <name type="scientific">Amphimedon queenslandica</name>
    <name type="common">Sponge</name>
    <dbReference type="NCBI Taxonomy" id="400682"/>
    <lineage>
        <taxon>Eukaryota</taxon>
        <taxon>Metazoa</taxon>
        <taxon>Porifera</taxon>
        <taxon>Demospongiae</taxon>
        <taxon>Heteroscleromorpha</taxon>
        <taxon>Haplosclerida</taxon>
        <taxon>Niphatidae</taxon>
        <taxon>Amphimedon</taxon>
    </lineage>
</organism>
<dbReference type="InterPro" id="IPR007110">
    <property type="entry name" value="Ig-like_dom"/>
</dbReference>
<dbReference type="SMART" id="SM00409">
    <property type="entry name" value="IG"/>
    <property type="match status" value="1"/>
</dbReference>
<dbReference type="InterPro" id="IPR013783">
    <property type="entry name" value="Ig-like_fold"/>
</dbReference>
<dbReference type="PROSITE" id="PS50835">
    <property type="entry name" value="IG_LIKE"/>
    <property type="match status" value="2"/>
</dbReference>
<dbReference type="PRINTS" id="PR00700">
    <property type="entry name" value="PRTYPHPHTASE"/>
</dbReference>
<dbReference type="InterPro" id="IPR003595">
    <property type="entry name" value="Tyr_Pase_cat"/>
</dbReference>
<keyword evidence="9 13" id="KW-0472">Membrane</keyword>
<keyword evidence="4" id="KW-0732">Signal</keyword>
<keyword evidence="5" id="KW-0677">Repeat</keyword>
<dbReference type="InterPro" id="IPR050713">
    <property type="entry name" value="RTP_Phos/Ushers"/>
</dbReference>
<dbReference type="GO" id="GO:0016020">
    <property type="term" value="C:membrane"/>
    <property type="evidence" value="ECO:0007669"/>
    <property type="project" value="UniProtKB-SubCell"/>
</dbReference>